<sequence>MIQKPFQIQFIGHEVKQGVVYYKIQIYDTKDGSQWPMSKRYSAMREIHKLLKEEFPEKIPEFPPKKWFGNMDEKFINQREKSLANYFSNCLKQISIDQSKVLRDFILKNKTSGPIMVDPPNPKEDQIRPVVVQPPKPSVDPVQEQKQKLEKIVQQVPFIDFVPFFNPEQNNQGRHQYNQLTFQSKSKLLSSIQLPLSTTDFSEQAKQAQPVNVQFGKKIDSLAEKLNKTLNSHLTNIRCDFVGKPSSS</sequence>
<dbReference type="Proteomes" id="UP000009168">
    <property type="component" value="Unassembled WGS sequence"/>
</dbReference>
<dbReference type="InterPro" id="IPR001683">
    <property type="entry name" value="PX_dom"/>
</dbReference>
<evidence type="ECO:0000313" key="2">
    <source>
        <dbReference type="EMBL" id="EAR82738.2"/>
    </source>
</evidence>
<dbReference type="InterPro" id="IPR036871">
    <property type="entry name" value="PX_dom_sf"/>
</dbReference>
<dbReference type="PROSITE" id="PS50195">
    <property type="entry name" value="PX"/>
    <property type="match status" value="1"/>
</dbReference>
<dbReference type="InParanoid" id="Q22BQ1"/>
<dbReference type="RefSeq" id="XP_001030401.2">
    <property type="nucleotide sequence ID" value="XM_001030401.2"/>
</dbReference>
<evidence type="ECO:0000313" key="3">
    <source>
        <dbReference type="Proteomes" id="UP000009168"/>
    </source>
</evidence>
<name>Q22BQ1_TETTS</name>
<dbReference type="PANTHER" id="PTHR22775:SF3">
    <property type="entry name" value="SORTING NEXIN-13"/>
    <property type="match status" value="1"/>
</dbReference>
<dbReference type="GeneID" id="7832760"/>
<dbReference type="Pfam" id="PF00787">
    <property type="entry name" value="PX"/>
    <property type="match status" value="1"/>
</dbReference>
<dbReference type="CDD" id="cd06093">
    <property type="entry name" value="PX_domain"/>
    <property type="match status" value="1"/>
</dbReference>
<dbReference type="EMBL" id="GG662500">
    <property type="protein sequence ID" value="EAR82738.2"/>
    <property type="molecule type" value="Genomic_DNA"/>
</dbReference>
<reference evidence="3" key="1">
    <citation type="journal article" date="2006" name="PLoS Biol.">
        <title>Macronuclear genome sequence of the ciliate Tetrahymena thermophila, a model eukaryote.</title>
        <authorList>
            <person name="Eisen J.A."/>
            <person name="Coyne R.S."/>
            <person name="Wu M."/>
            <person name="Wu D."/>
            <person name="Thiagarajan M."/>
            <person name="Wortman J.R."/>
            <person name="Badger J.H."/>
            <person name="Ren Q."/>
            <person name="Amedeo P."/>
            <person name="Jones K.M."/>
            <person name="Tallon L.J."/>
            <person name="Delcher A.L."/>
            <person name="Salzberg S.L."/>
            <person name="Silva J.C."/>
            <person name="Haas B.J."/>
            <person name="Majoros W.H."/>
            <person name="Farzad M."/>
            <person name="Carlton J.M."/>
            <person name="Smith R.K. Jr."/>
            <person name="Garg J."/>
            <person name="Pearlman R.E."/>
            <person name="Karrer K.M."/>
            <person name="Sun L."/>
            <person name="Manning G."/>
            <person name="Elde N.C."/>
            <person name="Turkewitz A.P."/>
            <person name="Asai D.J."/>
            <person name="Wilkes D.E."/>
            <person name="Wang Y."/>
            <person name="Cai H."/>
            <person name="Collins K."/>
            <person name="Stewart B.A."/>
            <person name="Lee S.R."/>
            <person name="Wilamowska K."/>
            <person name="Weinberg Z."/>
            <person name="Ruzzo W.L."/>
            <person name="Wloga D."/>
            <person name="Gaertig J."/>
            <person name="Frankel J."/>
            <person name="Tsao C.-C."/>
            <person name="Gorovsky M.A."/>
            <person name="Keeling P.J."/>
            <person name="Waller R.F."/>
            <person name="Patron N.J."/>
            <person name="Cherry J.M."/>
            <person name="Stover N.A."/>
            <person name="Krieger C.J."/>
            <person name="del Toro C."/>
            <person name="Ryder H.F."/>
            <person name="Williamson S.C."/>
            <person name="Barbeau R.A."/>
            <person name="Hamilton E.P."/>
            <person name="Orias E."/>
        </authorList>
    </citation>
    <scope>NUCLEOTIDE SEQUENCE [LARGE SCALE GENOMIC DNA]</scope>
    <source>
        <strain evidence="3">SB210</strain>
    </source>
</reference>
<dbReference type="SMART" id="SM00312">
    <property type="entry name" value="PX"/>
    <property type="match status" value="1"/>
</dbReference>
<dbReference type="GO" id="GO:0035091">
    <property type="term" value="F:phosphatidylinositol binding"/>
    <property type="evidence" value="ECO:0007669"/>
    <property type="project" value="InterPro"/>
</dbReference>
<dbReference type="AlphaFoldDB" id="Q22BQ1"/>
<keyword evidence="3" id="KW-1185">Reference proteome</keyword>
<dbReference type="KEGG" id="tet:TTHERM_01085690"/>
<organism evidence="2 3">
    <name type="scientific">Tetrahymena thermophila (strain SB210)</name>
    <dbReference type="NCBI Taxonomy" id="312017"/>
    <lineage>
        <taxon>Eukaryota</taxon>
        <taxon>Sar</taxon>
        <taxon>Alveolata</taxon>
        <taxon>Ciliophora</taxon>
        <taxon>Intramacronucleata</taxon>
        <taxon>Oligohymenophorea</taxon>
        <taxon>Hymenostomatida</taxon>
        <taxon>Tetrahymenina</taxon>
        <taxon>Tetrahymenidae</taxon>
        <taxon>Tetrahymena</taxon>
    </lineage>
</organism>
<accession>Q22BQ1</accession>
<gene>
    <name evidence="2" type="ORF">TTHERM_01085690</name>
</gene>
<protein>
    <submittedName>
        <fullName evidence="2">PX domain protein</fullName>
    </submittedName>
</protein>
<feature type="domain" description="PX" evidence="1">
    <location>
        <begin position="1"/>
        <end position="113"/>
    </location>
</feature>
<dbReference type="SUPFAM" id="SSF64268">
    <property type="entry name" value="PX domain"/>
    <property type="match status" value="1"/>
</dbReference>
<proteinExistence type="predicted"/>
<dbReference type="PANTHER" id="PTHR22775">
    <property type="entry name" value="SORTING NEXIN"/>
    <property type="match status" value="1"/>
</dbReference>
<dbReference type="HOGENOM" id="CLU_916691_0_0_1"/>
<evidence type="ECO:0000259" key="1">
    <source>
        <dbReference type="PROSITE" id="PS50195"/>
    </source>
</evidence>
<dbReference type="Gene3D" id="3.30.1520.10">
    <property type="entry name" value="Phox-like domain"/>
    <property type="match status" value="1"/>
</dbReference>